<dbReference type="GO" id="GO:0005524">
    <property type="term" value="F:ATP binding"/>
    <property type="evidence" value="ECO:0007669"/>
    <property type="project" value="UniProtKB-KW"/>
</dbReference>
<dbReference type="EC" id="2.7.8.5" evidence="7"/>
<dbReference type="UniPathway" id="UPA00084">
    <property type="reaction ID" value="UER00503"/>
</dbReference>
<dbReference type="Gene3D" id="3.30.870.10">
    <property type="entry name" value="Endonuclease Chain A"/>
    <property type="match status" value="1"/>
</dbReference>
<protein>
    <recommendedName>
        <fullName evidence="7">CDP-diacylglycerol--glycerol-3-phosphate 3-phosphatidyltransferase</fullName>
        <ecNumber evidence="7">2.7.8.5</ecNumber>
    </recommendedName>
</protein>
<dbReference type="VEuPathDB" id="FungiDB:SPRG_17206"/>
<name>A0A067BRR3_SAPPC</name>
<keyword evidence="9" id="KW-1185">Reference proteome</keyword>
<dbReference type="STRING" id="695850.A0A067BRR3"/>
<dbReference type="GeneID" id="24138763"/>
<dbReference type="KEGG" id="spar:SPRG_17206"/>
<comment type="subcellular location">
    <subcellularLocation>
        <location evidence="7">Mitochondrion</location>
    </subcellularLocation>
</comment>
<proteinExistence type="inferred from homology"/>
<keyword evidence="5 7" id="KW-0594">Phospholipid biosynthesis</keyword>
<keyword evidence="1 7" id="KW-0444">Lipid biosynthesis</keyword>
<dbReference type="GO" id="GO:0005739">
    <property type="term" value="C:mitochondrion"/>
    <property type="evidence" value="ECO:0007669"/>
    <property type="project" value="UniProtKB-SubCell"/>
</dbReference>
<comment type="catalytic activity">
    <reaction evidence="7">
        <text>a CDP-1,2-diacyl-sn-glycerol + sn-glycerol 3-phosphate = a 1,2-diacyl-sn-glycero-3-phospho-(1'-sn-glycero-3'-phosphate) + CMP + H(+)</text>
        <dbReference type="Rhea" id="RHEA:12593"/>
        <dbReference type="ChEBI" id="CHEBI:15378"/>
        <dbReference type="ChEBI" id="CHEBI:57597"/>
        <dbReference type="ChEBI" id="CHEBI:58332"/>
        <dbReference type="ChEBI" id="CHEBI:60110"/>
        <dbReference type="ChEBI" id="CHEBI:60377"/>
        <dbReference type="EC" id="2.7.8.5"/>
    </reaction>
</comment>
<evidence type="ECO:0000313" key="8">
    <source>
        <dbReference type="EMBL" id="KDO17357.1"/>
    </source>
</evidence>
<dbReference type="EMBL" id="KK583687">
    <property type="protein sequence ID" value="KDO17357.1"/>
    <property type="molecule type" value="Genomic_DNA"/>
</dbReference>
<evidence type="ECO:0000256" key="1">
    <source>
        <dbReference type="ARBA" id="ARBA00022516"/>
    </source>
</evidence>
<dbReference type="Proteomes" id="UP000030745">
    <property type="component" value="Unassembled WGS sequence"/>
</dbReference>
<keyword evidence="3" id="KW-0677">Repeat</keyword>
<dbReference type="SUPFAM" id="SSF56024">
    <property type="entry name" value="Phospholipase D/nuclease"/>
    <property type="match status" value="1"/>
</dbReference>
<sequence>MPSPKATVEAVFDDLALSNPSFPLESDAVSVLTSPDAFYQQLLTNIRAARRRISLSSLYIGTDELSRALVATLQEAVAANPSLEVSIVLDYS</sequence>
<dbReference type="OrthoDB" id="10250191at2759"/>
<dbReference type="AlphaFoldDB" id="A0A067BRR3"/>
<evidence type="ECO:0000256" key="3">
    <source>
        <dbReference type="ARBA" id="ARBA00022737"/>
    </source>
</evidence>
<dbReference type="GO" id="GO:0008444">
    <property type="term" value="F:CDP-diacylglycerol-glycerol-3-phosphate 3-phosphatidyltransferase activity"/>
    <property type="evidence" value="ECO:0007669"/>
    <property type="project" value="UniProtKB-EC"/>
</dbReference>
<accession>A0A067BRR3</accession>
<evidence type="ECO:0000256" key="6">
    <source>
        <dbReference type="ARBA" id="ARBA00023264"/>
    </source>
</evidence>
<evidence type="ECO:0000256" key="2">
    <source>
        <dbReference type="ARBA" id="ARBA00022679"/>
    </source>
</evidence>
<evidence type="ECO:0000313" key="9">
    <source>
        <dbReference type="Proteomes" id="UP000030745"/>
    </source>
</evidence>
<dbReference type="RefSeq" id="XP_012211928.1">
    <property type="nucleotide sequence ID" value="XM_012356538.1"/>
</dbReference>
<dbReference type="GO" id="GO:0032049">
    <property type="term" value="P:cardiolipin biosynthetic process"/>
    <property type="evidence" value="ECO:0007669"/>
    <property type="project" value="InterPro"/>
</dbReference>
<comment type="function">
    <text evidence="7">Functions in the biosynthesis of the anionic phospholipids phosphatidylglycerol and cardiolipin.</text>
</comment>
<comment type="pathway">
    <text evidence="7">Phospholipid metabolism; phosphatidylglycerol biosynthesis; phosphatidylglycerol from CDP-diacylglycerol: step 1/2.</text>
</comment>
<dbReference type="PANTHER" id="PTHR12586">
    <property type="entry name" value="CDP-DIACYLGLYCEROL--SERINE O-PHOSPHATIDYLTRANSFERASE"/>
    <property type="match status" value="1"/>
</dbReference>
<gene>
    <name evidence="8" type="ORF">SPRG_17206</name>
</gene>
<keyword evidence="6 7" id="KW-1208">Phospholipid metabolism</keyword>
<keyword evidence="7" id="KW-0067">ATP-binding</keyword>
<dbReference type="PANTHER" id="PTHR12586:SF1">
    <property type="entry name" value="CDP-DIACYLGLYCEROL--GLYCEROL-3-PHOSPHATE 3-PHOSPHATIDYLTRANSFERASE, MITOCHONDRIAL"/>
    <property type="match status" value="1"/>
</dbReference>
<evidence type="ECO:0000256" key="5">
    <source>
        <dbReference type="ARBA" id="ARBA00023209"/>
    </source>
</evidence>
<keyword evidence="7" id="KW-0547">Nucleotide-binding</keyword>
<evidence type="ECO:0000256" key="4">
    <source>
        <dbReference type="ARBA" id="ARBA00023098"/>
    </source>
</evidence>
<organism evidence="8 9">
    <name type="scientific">Saprolegnia parasitica (strain CBS 223.65)</name>
    <dbReference type="NCBI Taxonomy" id="695850"/>
    <lineage>
        <taxon>Eukaryota</taxon>
        <taxon>Sar</taxon>
        <taxon>Stramenopiles</taxon>
        <taxon>Oomycota</taxon>
        <taxon>Saprolegniomycetes</taxon>
        <taxon>Saprolegniales</taxon>
        <taxon>Saprolegniaceae</taxon>
        <taxon>Saprolegnia</taxon>
    </lineage>
</organism>
<dbReference type="InterPro" id="IPR016270">
    <property type="entry name" value="PGS1"/>
</dbReference>
<reference evidence="8 9" key="1">
    <citation type="journal article" date="2013" name="PLoS Genet.">
        <title>Distinctive expansion of potential virulence genes in the genome of the oomycete fish pathogen Saprolegnia parasitica.</title>
        <authorList>
            <person name="Jiang R.H."/>
            <person name="de Bruijn I."/>
            <person name="Haas B.J."/>
            <person name="Belmonte R."/>
            <person name="Lobach L."/>
            <person name="Christie J."/>
            <person name="van den Ackerveken G."/>
            <person name="Bottin A."/>
            <person name="Bulone V."/>
            <person name="Diaz-Moreno S.M."/>
            <person name="Dumas B."/>
            <person name="Fan L."/>
            <person name="Gaulin E."/>
            <person name="Govers F."/>
            <person name="Grenville-Briggs L.J."/>
            <person name="Horner N.R."/>
            <person name="Levin J.Z."/>
            <person name="Mammella M."/>
            <person name="Meijer H.J."/>
            <person name="Morris P."/>
            <person name="Nusbaum C."/>
            <person name="Oome S."/>
            <person name="Phillips A.J."/>
            <person name="van Rooyen D."/>
            <person name="Rzeszutek E."/>
            <person name="Saraiva M."/>
            <person name="Secombes C.J."/>
            <person name="Seidl M.F."/>
            <person name="Snel B."/>
            <person name="Stassen J.H."/>
            <person name="Sykes S."/>
            <person name="Tripathy S."/>
            <person name="van den Berg H."/>
            <person name="Vega-Arreguin J.C."/>
            <person name="Wawra S."/>
            <person name="Young S.K."/>
            <person name="Zeng Q."/>
            <person name="Dieguez-Uribeondo J."/>
            <person name="Russ C."/>
            <person name="Tyler B.M."/>
            <person name="van West P."/>
        </authorList>
    </citation>
    <scope>NUCLEOTIDE SEQUENCE [LARGE SCALE GENOMIC DNA]</scope>
    <source>
        <strain evidence="8 9">CBS 223.65</strain>
    </source>
</reference>
<keyword evidence="4 7" id="KW-0443">Lipid metabolism</keyword>
<evidence type="ECO:0000256" key="7">
    <source>
        <dbReference type="RuleBase" id="RU365024"/>
    </source>
</evidence>
<comment type="similarity">
    <text evidence="7">Belongs to the CDP-alcohol phosphatidyltransferase class-II family.</text>
</comment>
<keyword evidence="7" id="KW-0496">Mitochondrion</keyword>
<keyword evidence="2 7" id="KW-0808">Transferase</keyword>
<feature type="non-terminal residue" evidence="8">
    <location>
        <position position="92"/>
    </location>
</feature>